<dbReference type="GO" id="GO:0006508">
    <property type="term" value="P:proteolysis"/>
    <property type="evidence" value="ECO:0007669"/>
    <property type="project" value="UniProtKB-KW"/>
</dbReference>
<feature type="domain" description="Peptidase M48" evidence="14">
    <location>
        <begin position="68"/>
        <end position="277"/>
    </location>
</feature>
<keyword evidence="16" id="KW-1185">Reference proteome</keyword>
<dbReference type="HAMAP" id="MF_00188">
    <property type="entry name" value="Pept_M48_protease_HtpX"/>
    <property type="match status" value="1"/>
</dbReference>
<gene>
    <name evidence="12 15" type="primary">htpX</name>
    <name evidence="15" type="ORF">G8E03_02835</name>
</gene>
<dbReference type="EC" id="3.4.24.-" evidence="12"/>
<dbReference type="InterPro" id="IPR050083">
    <property type="entry name" value="HtpX_protease"/>
</dbReference>
<dbReference type="EMBL" id="CP049811">
    <property type="protein sequence ID" value="QIK39794.1"/>
    <property type="molecule type" value="Genomic_DNA"/>
</dbReference>
<feature type="region of interest" description="Disordered" evidence="13">
    <location>
        <begin position="279"/>
        <end position="300"/>
    </location>
</feature>
<organism evidence="15 16">
    <name type="scientific">Pontivivens nitratireducens</name>
    <dbReference type="NCBI Taxonomy" id="2758038"/>
    <lineage>
        <taxon>Bacteria</taxon>
        <taxon>Pseudomonadati</taxon>
        <taxon>Pseudomonadota</taxon>
        <taxon>Alphaproteobacteria</taxon>
        <taxon>Rhodobacterales</taxon>
        <taxon>Paracoccaceae</taxon>
        <taxon>Pontivivens</taxon>
    </lineage>
</organism>
<dbReference type="PANTHER" id="PTHR43221">
    <property type="entry name" value="PROTEASE HTPX"/>
    <property type="match status" value="1"/>
</dbReference>
<dbReference type="NCBIfam" id="NF002363">
    <property type="entry name" value="PRK01345.1"/>
    <property type="match status" value="1"/>
</dbReference>
<evidence type="ECO:0000256" key="5">
    <source>
        <dbReference type="ARBA" id="ARBA00022692"/>
    </source>
</evidence>
<comment type="similarity">
    <text evidence="2 12">Belongs to the peptidase M48B family.</text>
</comment>
<evidence type="ECO:0000313" key="15">
    <source>
        <dbReference type="EMBL" id="QIK39794.1"/>
    </source>
</evidence>
<keyword evidence="3 12" id="KW-1003">Cell membrane</keyword>
<evidence type="ECO:0000256" key="12">
    <source>
        <dbReference type="HAMAP-Rule" id="MF_00188"/>
    </source>
</evidence>
<feature type="transmembrane region" description="Helical" evidence="12">
    <location>
        <begin position="7"/>
        <end position="24"/>
    </location>
</feature>
<evidence type="ECO:0000256" key="10">
    <source>
        <dbReference type="ARBA" id="ARBA00023049"/>
    </source>
</evidence>
<dbReference type="PANTHER" id="PTHR43221:SF1">
    <property type="entry name" value="PROTEASE HTPX"/>
    <property type="match status" value="1"/>
</dbReference>
<dbReference type="InterPro" id="IPR001915">
    <property type="entry name" value="Peptidase_M48"/>
</dbReference>
<evidence type="ECO:0000313" key="16">
    <source>
        <dbReference type="Proteomes" id="UP000500791"/>
    </source>
</evidence>
<keyword evidence="11 12" id="KW-0472">Membrane</keyword>
<evidence type="ECO:0000256" key="1">
    <source>
        <dbReference type="ARBA" id="ARBA00004651"/>
    </source>
</evidence>
<evidence type="ECO:0000256" key="9">
    <source>
        <dbReference type="ARBA" id="ARBA00022989"/>
    </source>
</evidence>
<dbReference type="Gene3D" id="3.30.2010.10">
    <property type="entry name" value="Metalloproteases ('zincins'), catalytic domain"/>
    <property type="match status" value="1"/>
</dbReference>
<dbReference type="KEGG" id="mon:G8E03_02835"/>
<feature type="transmembrane region" description="Helical" evidence="12">
    <location>
        <begin position="141"/>
        <end position="163"/>
    </location>
</feature>
<keyword evidence="8 12" id="KW-0862">Zinc</keyword>
<keyword evidence="5 12" id="KW-0812">Transmembrane</keyword>
<keyword evidence="7 12" id="KW-0378">Hydrolase</keyword>
<proteinExistence type="inferred from homology"/>
<sequence>MNYFKTGLLLAGLTALFMGVGYLIGGQLGMLIALGFAVATNAFAWWNSDKAMLRMHGAQPVTRASIPEVFQMVQELSRNADLPMPKIYLINEAQPNAFATGRNPENAAVAVTAGLLRSLSPDEVRGVIAHELAHIKNHDTLIMTIAATIGGAISMLAQFGLFFGGGNRERGALSGIGMIAAVLLAPLAAMMIQMLISRTREYSADRMGAEIARDPMGLANALRKIAGGAQVREMTSAESNPATAHMFIVNPLTGRGTDNLFSTHPDVNNRIEALMKMAGSPQMSGPQVRTSSVPNIRRNR</sequence>
<feature type="compositionally biased region" description="Polar residues" evidence="13">
    <location>
        <begin position="281"/>
        <end position="294"/>
    </location>
</feature>
<keyword evidence="10 12" id="KW-0482">Metalloprotease</keyword>
<evidence type="ECO:0000259" key="14">
    <source>
        <dbReference type="Pfam" id="PF01435"/>
    </source>
</evidence>
<feature type="transmembrane region" description="Helical" evidence="12">
    <location>
        <begin position="30"/>
        <end position="46"/>
    </location>
</feature>
<evidence type="ECO:0000256" key="4">
    <source>
        <dbReference type="ARBA" id="ARBA00022670"/>
    </source>
</evidence>
<feature type="transmembrane region" description="Helical" evidence="12">
    <location>
        <begin position="175"/>
        <end position="196"/>
    </location>
</feature>
<comment type="subcellular location">
    <subcellularLocation>
        <location evidence="1 12">Cell membrane</location>
        <topology evidence="1 12">Multi-pass membrane protein</topology>
    </subcellularLocation>
</comment>
<dbReference type="AlphaFoldDB" id="A0A6G7VIG7"/>
<feature type="binding site" evidence="12">
    <location>
        <position position="130"/>
    </location>
    <ligand>
        <name>Zn(2+)</name>
        <dbReference type="ChEBI" id="CHEBI:29105"/>
        <note>catalytic</note>
    </ligand>
</feature>
<dbReference type="CDD" id="cd07336">
    <property type="entry name" value="M48B_HtpX_like"/>
    <property type="match status" value="1"/>
</dbReference>
<keyword evidence="6 12" id="KW-0479">Metal-binding</keyword>
<accession>A0A6G7VIG7</accession>
<evidence type="ECO:0000256" key="8">
    <source>
        <dbReference type="ARBA" id="ARBA00022833"/>
    </source>
</evidence>
<keyword evidence="4 12" id="KW-0645">Protease</keyword>
<keyword evidence="9 12" id="KW-1133">Transmembrane helix</keyword>
<dbReference type="InterPro" id="IPR022919">
    <property type="entry name" value="Pept_M48_protease_HtpX"/>
</dbReference>
<evidence type="ECO:0000256" key="13">
    <source>
        <dbReference type="SAM" id="MobiDB-lite"/>
    </source>
</evidence>
<evidence type="ECO:0000256" key="11">
    <source>
        <dbReference type="ARBA" id="ARBA00023136"/>
    </source>
</evidence>
<dbReference type="GO" id="GO:0005886">
    <property type="term" value="C:plasma membrane"/>
    <property type="evidence" value="ECO:0007669"/>
    <property type="project" value="UniProtKB-SubCell"/>
</dbReference>
<dbReference type="Pfam" id="PF01435">
    <property type="entry name" value="Peptidase_M48"/>
    <property type="match status" value="1"/>
</dbReference>
<dbReference type="NCBIfam" id="NF002826">
    <property type="entry name" value="PRK03001.1"/>
    <property type="match status" value="1"/>
</dbReference>
<evidence type="ECO:0000256" key="3">
    <source>
        <dbReference type="ARBA" id="ARBA00022475"/>
    </source>
</evidence>
<dbReference type="RefSeq" id="WP_166188472.1">
    <property type="nucleotide sequence ID" value="NZ_CP049811.1"/>
</dbReference>
<comment type="cofactor">
    <cofactor evidence="12">
        <name>Zn(2+)</name>
        <dbReference type="ChEBI" id="CHEBI:29105"/>
    </cofactor>
    <text evidence="12">Binds 1 zinc ion per subunit.</text>
</comment>
<evidence type="ECO:0000256" key="2">
    <source>
        <dbReference type="ARBA" id="ARBA00009779"/>
    </source>
</evidence>
<reference evidence="15 16" key="1">
    <citation type="submission" date="2020-03" db="EMBL/GenBank/DDBJ databases">
        <title>Complete genome sequence of Monaibacterium sp. ALG8 with diverse plasmids.</title>
        <authorList>
            <person name="Sun C."/>
        </authorList>
    </citation>
    <scope>NUCLEOTIDE SEQUENCE [LARGE SCALE GENOMIC DNA]</scope>
    <source>
        <strain evidence="15 16">ALG8</strain>
    </source>
</reference>
<feature type="binding site" evidence="12">
    <location>
        <position position="134"/>
    </location>
    <ligand>
        <name>Zn(2+)</name>
        <dbReference type="ChEBI" id="CHEBI:29105"/>
        <note>catalytic</note>
    </ligand>
</feature>
<dbReference type="GO" id="GO:0004222">
    <property type="term" value="F:metalloendopeptidase activity"/>
    <property type="evidence" value="ECO:0007669"/>
    <property type="project" value="UniProtKB-UniRule"/>
</dbReference>
<evidence type="ECO:0000256" key="6">
    <source>
        <dbReference type="ARBA" id="ARBA00022723"/>
    </source>
</evidence>
<name>A0A6G7VIG7_9RHOB</name>
<feature type="active site" evidence="12">
    <location>
        <position position="131"/>
    </location>
</feature>
<dbReference type="GO" id="GO:0008270">
    <property type="term" value="F:zinc ion binding"/>
    <property type="evidence" value="ECO:0007669"/>
    <property type="project" value="UniProtKB-UniRule"/>
</dbReference>
<feature type="binding site" evidence="12">
    <location>
        <position position="201"/>
    </location>
    <ligand>
        <name>Zn(2+)</name>
        <dbReference type="ChEBI" id="CHEBI:29105"/>
        <note>catalytic</note>
    </ligand>
</feature>
<dbReference type="Proteomes" id="UP000500791">
    <property type="component" value="Chromosome"/>
</dbReference>
<evidence type="ECO:0000256" key="7">
    <source>
        <dbReference type="ARBA" id="ARBA00022801"/>
    </source>
</evidence>
<protein>
    <recommendedName>
        <fullName evidence="12">Protease HtpX homolog</fullName>
        <ecNumber evidence="12">3.4.24.-</ecNumber>
    </recommendedName>
</protein>